<dbReference type="InParanoid" id="A2FWZ9"/>
<reference evidence="1" key="2">
    <citation type="journal article" date="2007" name="Science">
        <title>Draft genome sequence of the sexually transmitted pathogen Trichomonas vaginalis.</title>
        <authorList>
            <person name="Carlton J.M."/>
            <person name="Hirt R.P."/>
            <person name="Silva J.C."/>
            <person name="Delcher A.L."/>
            <person name="Schatz M."/>
            <person name="Zhao Q."/>
            <person name="Wortman J.R."/>
            <person name="Bidwell S.L."/>
            <person name="Alsmark U.C.M."/>
            <person name="Besteiro S."/>
            <person name="Sicheritz-Ponten T."/>
            <person name="Noel C.J."/>
            <person name="Dacks J.B."/>
            <person name="Foster P.G."/>
            <person name="Simillion C."/>
            <person name="Van de Peer Y."/>
            <person name="Miranda-Saavedra D."/>
            <person name="Barton G.J."/>
            <person name="Westrop G.D."/>
            <person name="Mueller S."/>
            <person name="Dessi D."/>
            <person name="Fiori P.L."/>
            <person name="Ren Q."/>
            <person name="Paulsen I."/>
            <person name="Zhang H."/>
            <person name="Bastida-Corcuera F.D."/>
            <person name="Simoes-Barbosa A."/>
            <person name="Brown M.T."/>
            <person name="Hayes R.D."/>
            <person name="Mukherjee M."/>
            <person name="Okumura C.Y."/>
            <person name="Schneider R."/>
            <person name="Smith A.J."/>
            <person name="Vanacova S."/>
            <person name="Villalvazo M."/>
            <person name="Haas B.J."/>
            <person name="Pertea M."/>
            <person name="Feldblyum T.V."/>
            <person name="Utterback T.R."/>
            <person name="Shu C.L."/>
            <person name="Osoegawa K."/>
            <person name="de Jong P.J."/>
            <person name="Hrdy I."/>
            <person name="Horvathova L."/>
            <person name="Zubacova Z."/>
            <person name="Dolezal P."/>
            <person name="Malik S.B."/>
            <person name="Logsdon J.M. Jr."/>
            <person name="Henze K."/>
            <person name="Gupta A."/>
            <person name="Wang C.C."/>
            <person name="Dunne R.L."/>
            <person name="Upcroft J.A."/>
            <person name="Upcroft P."/>
            <person name="White O."/>
            <person name="Salzberg S.L."/>
            <person name="Tang P."/>
            <person name="Chiu C.-H."/>
            <person name="Lee Y.-S."/>
            <person name="Embley T.M."/>
            <person name="Coombs G.H."/>
            <person name="Mottram J.C."/>
            <person name="Tachezy J."/>
            <person name="Fraser-Liggett C.M."/>
            <person name="Johnson P.J."/>
        </authorList>
    </citation>
    <scope>NUCLEOTIDE SEQUENCE [LARGE SCALE GENOMIC DNA]</scope>
    <source>
        <strain evidence="1">G3</strain>
    </source>
</reference>
<dbReference type="InterPro" id="IPR053139">
    <property type="entry name" value="Surface_bspA-like"/>
</dbReference>
<dbReference type="RefSeq" id="XP_001303506.1">
    <property type="nucleotide sequence ID" value="XM_001303505.1"/>
</dbReference>
<reference evidence="1" key="1">
    <citation type="submission" date="2006-10" db="EMBL/GenBank/DDBJ databases">
        <authorList>
            <person name="Amadeo P."/>
            <person name="Zhao Q."/>
            <person name="Wortman J."/>
            <person name="Fraser-Liggett C."/>
            <person name="Carlton J."/>
        </authorList>
    </citation>
    <scope>NUCLEOTIDE SEQUENCE</scope>
    <source>
        <strain evidence="1">G3</strain>
    </source>
</reference>
<dbReference type="PANTHER" id="PTHR45661:SF3">
    <property type="entry name" value="IG-LIKE DOMAIN-CONTAINING PROTEIN"/>
    <property type="match status" value="1"/>
</dbReference>
<dbReference type="Gene3D" id="3.80.10.10">
    <property type="entry name" value="Ribonuclease Inhibitor"/>
    <property type="match status" value="2"/>
</dbReference>
<evidence type="ECO:0000313" key="1">
    <source>
        <dbReference type="EMBL" id="EAX90576.1"/>
    </source>
</evidence>
<dbReference type="OrthoDB" id="1055097at2759"/>
<dbReference type="SUPFAM" id="SSF52058">
    <property type="entry name" value="L domain-like"/>
    <property type="match status" value="1"/>
</dbReference>
<dbReference type="VEuPathDB" id="TrichDB:TVAGG3_0740920"/>
<protein>
    <submittedName>
        <fullName evidence="1">Leucine-rich repeat protein, putative</fullName>
    </submittedName>
</protein>
<evidence type="ECO:0000313" key="2">
    <source>
        <dbReference type="Proteomes" id="UP000001542"/>
    </source>
</evidence>
<dbReference type="InterPro" id="IPR032675">
    <property type="entry name" value="LRR_dom_sf"/>
</dbReference>
<name>A2FWZ9_TRIV3</name>
<sequence length="256" mass="29457">MFSFFIFLCRSETTFTYDDATKTLTINADSYYDYNKIDEICPGRPFTKAIYTGTYQELVSSTFRNSRLLTTVEIGENVKSINMYVFTNCVSLREFIIPPNVESIGQYCFKGCTGLTSIKWHRSNMEFNIFCFAGLTSLETFTQAEGDNTTEVPGKKHIYYEKCFRDCSKLRTVILPPNVGNLDLYTFYGCKSLTGFVFPPELKKCRCHCFENCESLTEMDLSNVEWLGNYVSELFFQTSFVTSWAIHLMDVSNSQN</sequence>
<accession>A2FWZ9</accession>
<keyword evidence="2" id="KW-1185">Reference proteome</keyword>
<dbReference type="Proteomes" id="UP000001542">
    <property type="component" value="Unassembled WGS sequence"/>
</dbReference>
<gene>
    <name evidence="1" type="ORF">TVAG_376320</name>
</gene>
<dbReference type="InterPro" id="IPR026906">
    <property type="entry name" value="LRR_5"/>
</dbReference>
<proteinExistence type="predicted"/>
<dbReference type="STRING" id="5722.A2FWZ9"/>
<dbReference type="Pfam" id="PF13306">
    <property type="entry name" value="LRR_5"/>
    <property type="match status" value="2"/>
</dbReference>
<organism evidence="1 2">
    <name type="scientific">Trichomonas vaginalis (strain ATCC PRA-98 / G3)</name>
    <dbReference type="NCBI Taxonomy" id="412133"/>
    <lineage>
        <taxon>Eukaryota</taxon>
        <taxon>Metamonada</taxon>
        <taxon>Parabasalia</taxon>
        <taxon>Trichomonadida</taxon>
        <taxon>Trichomonadidae</taxon>
        <taxon>Trichomonas</taxon>
    </lineage>
</organism>
<dbReference type="PANTHER" id="PTHR45661">
    <property type="entry name" value="SURFACE ANTIGEN"/>
    <property type="match status" value="1"/>
</dbReference>
<dbReference type="KEGG" id="tva:4748263"/>
<dbReference type="AlphaFoldDB" id="A2FWZ9"/>
<dbReference type="VEuPathDB" id="TrichDB:TVAG_361500"/>
<dbReference type="EMBL" id="DS114097">
    <property type="protein sequence ID" value="EAX90576.1"/>
    <property type="molecule type" value="Genomic_DNA"/>
</dbReference>